<feature type="transmembrane region" description="Helical" evidence="1">
    <location>
        <begin position="173"/>
        <end position="197"/>
    </location>
</feature>
<keyword evidence="1" id="KW-0472">Membrane</keyword>
<keyword evidence="3" id="KW-1185">Reference proteome</keyword>
<evidence type="ECO:0000313" key="3">
    <source>
        <dbReference type="Proteomes" id="UP001149140"/>
    </source>
</evidence>
<organism evidence="2 3">
    <name type="scientific">Solirubrobacter ginsenosidimutans</name>
    <dbReference type="NCBI Taxonomy" id="490573"/>
    <lineage>
        <taxon>Bacteria</taxon>
        <taxon>Bacillati</taxon>
        <taxon>Actinomycetota</taxon>
        <taxon>Thermoleophilia</taxon>
        <taxon>Solirubrobacterales</taxon>
        <taxon>Solirubrobacteraceae</taxon>
        <taxon>Solirubrobacter</taxon>
    </lineage>
</organism>
<reference evidence="2" key="1">
    <citation type="submission" date="2022-10" db="EMBL/GenBank/DDBJ databases">
        <title>The WGS of Solirubrobacter ginsenosidimutans DSM 21036.</title>
        <authorList>
            <person name="Jiang Z."/>
        </authorList>
    </citation>
    <scope>NUCLEOTIDE SEQUENCE</scope>
    <source>
        <strain evidence="2">DSM 21036</strain>
    </source>
</reference>
<gene>
    <name evidence="2" type="ORF">OM076_13375</name>
</gene>
<feature type="transmembrane region" description="Helical" evidence="1">
    <location>
        <begin position="130"/>
        <end position="152"/>
    </location>
</feature>
<feature type="transmembrane region" description="Helical" evidence="1">
    <location>
        <begin position="12"/>
        <end position="37"/>
    </location>
</feature>
<name>A0A9X3MRW8_9ACTN</name>
<dbReference type="Proteomes" id="UP001149140">
    <property type="component" value="Unassembled WGS sequence"/>
</dbReference>
<evidence type="ECO:0000313" key="2">
    <source>
        <dbReference type="EMBL" id="MDA0161262.1"/>
    </source>
</evidence>
<feature type="transmembrane region" description="Helical" evidence="1">
    <location>
        <begin position="98"/>
        <end position="118"/>
    </location>
</feature>
<feature type="transmembrane region" description="Helical" evidence="1">
    <location>
        <begin position="66"/>
        <end position="86"/>
    </location>
</feature>
<dbReference type="RefSeq" id="WP_270040458.1">
    <property type="nucleotide sequence ID" value="NZ_JAPDOD010000010.1"/>
</dbReference>
<proteinExistence type="predicted"/>
<accession>A0A9X3MRW8</accession>
<protein>
    <submittedName>
        <fullName evidence="2">DUF4131 domain-containing protein</fullName>
    </submittedName>
</protein>
<keyword evidence="1" id="KW-0812">Transmembrane</keyword>
<comment type="caution">
    <text evidence="2">The sequence shown here is derived from an EMBL/GenBank/DDBJ whole genome shotgun (WGS) entry which is preliminary data.</text>
</comment>
<keyword evidence="1" id="KW-1133">Transmembrane helix</keyword>
<dbReference type="EMBL" id="JAPDOD010000010">
    <property type="protein sequence ID" value="MDA0161262.1"/>
    <property type="molecule type" value="Genomic_DNA"/>
</dbReference>
<sequence>MSNESRDWTMVARVAEALLTGAFVLGIATVAGGIVVAGQMRAVGLPGSEAVAALPRSALLTHGADALLPFVFLAVGILATAFLTALLFQRLHASPRRWLIFVAIVFCGVLFCLQGWLAGWWPPEDARLPWLGSFLIVLVGPLLLMAMALRLSSEGIRGLHSSSRTPVWRSNSWRAISPAVGAMLAITTVSFGLAVSYPHAFHDPRARAAAVLLRSKPEIVTGAWIGTTKDWVLIGDISWFSRADCRYRCPAHTISIPRTDVAAFAYGKLRTPRFACGELQRVEQEVIAMVPTLPISPRNIVSRRCL</sequence>
<dbReference type="AlphaFoldDB" id="A0A9X3MRW8"/>
<evidence type="ECO:0000256" key="1">
    <source>
        <dbReference type="SAM" id="Phobius"/>
    </source>
</evidence>